<comment type="caution">
    <text evidence="2">The sequence shown here is derived from an EMBL/GenBank/DDBJ whole genome shotgun (WGS) entry which is preliminary data.</text>
</comment>
<dbReference type="Pfam" id="PF17765">
    <property type="entry name" value="MLTR_LBD"/>
    <property type="match status" value="1"/>
</dbReference>
<evidence type="ECO:0000313" key="3">
    <source>
        <dbReference type="Proteomes" id="UP000029713"/>
    </source>
</evidence>
<dbReference type="InterPro" id="IPR010982">
    <property type="entry name" value="Lambda_DNA-bd_dom_sf"/>
</dbReference>
<dbReference type="Proteomes" id="UP000029713">
    <property type="component" value="Unassembled WGS sequence"/>
</dbReference>
<dbReference type="InterPro" id="IPR041413">
    <property type="entry name" value="MLTR_LBD"/>
</dbReference>
<dbReference type="Pfam" id="PF13560">
    <property type="entry name" value="HTH_31"/>
    <property type="match status" value="1"/>
</dbReference>
<feature type="domain" description="HTH cro/C1-type" evidence="1">
    <location>
        <begin position="14"/>
        <end position="68"/>
    </location>
</feature>
<gene>
    <name evidence="2" type="ORF">IN07_07780</name>
</gene>
<dbReference type="RefSeq" id="WP_036334815.1">
    <property type="nucleotide sequence ID" value="NZ_JPMX01000024.1"/>
</dbReference>
<dbReference type="AlphaFoldDB" id="A0A098YC23"/>
<dbReference type="SMART" id="SM00530">
    <property type="entry name" value="HTH_XRE"/>
    <property type="match status" value="1"/>
</dbReference>
<dbReference type="Gene3D" id="1.10.260.40">
    <property type="entry name" value="lambda repressor-like DNA-binding domains"/>
    <property type="match status" value="1"/>
</dbReference>
<dbReference type="PANTHER" id="PTHR35010:SF4">
    <property type="entry name" value="BLL5781 PROTEIN"/>
    <property type="match status" value="1"/>
</dbReference>
<dbReference type="STRING" id="1522368.IN07_07780"/>
<dbReference type="CDD" id="cd00093">
    <property type="entry name" value="HTH_XRE"/>
    <property type="match status" value="1"/>
</dbReference>
<dbReference type="InterPro" id="IPR001387">
    <property type="entry name" value="Cro/C1-type_HTH"/>
</dbReference>
<dbReference type="PANTHER" id="PTHR35010">
    <property type="entry name" value="BLL4672 PROTEIN-RELATED"/>
    <property type="match status" value="1"/>
</dbReference>
<organism evidence="2 3">
    <name type="scientific">Modestobacter caceresii</name>
    <dbReference type="NCBI Taxonomy" id="1522368"/>
    <lineage>
        <taxon>Bacteria</taxon>
        <taxon>Bacillati</taxon>
        <taxon>Actinomycetota</taxon>
        <taxon>Actinomycetes</taxon>
        <taxon>Geodermatophilales</taxon>
        <taxon>Geodermatophilaceae</taxon>
        <taxon>Modestobacter</taxon>
    </lineage>
</organism>
<protein>
    <recommendedName>
        <fullName evidence="1">HTH cro/C1-type domain-containing protein</fullName>
    </recommendedName>
</protein>
<sequence>MTATLRPPVAGALLKEWRERRRLSQLDLADLAQTSTRHLSYVETGRSRPSRQMVLRLGEALQMPLADQNQVLLAAGHAPEFPDARRDATATRYLLEVLELALAAHDPWPALVIDAHFDVVATNAAVDRLMALVDPELLDPPVNVVRVMLHPRGLADRIVDHAAWRAHLLRQVRRHAAAAPSADLRALLREVEGYPCRPSATPVQPGPTFALPLELQVDGAVLRTYSTVATFGTPLDVAASELAIETFLPADETTRRWFAETAARA</sequence>
<accession>A0A098YC23</accession>
<name>A0A098YC23_9ACTN</name>
<evidence type="ECO:0000259" key="1">
    <source>
        <dbReference type="PROSITE" id="PS50943"/>
    </source>
</evidence>
<dbReference type="PROSITE" id="PS50943">
    <property type="entry name" value="HTH_CROC1"/>
    <property type="match status" value="1"/>
</dbReference>
<dbReference type="EMBL" id="JPMX01000024">
    <property type="protein sequence ID" value="KGH47286.1"/>
    <property type="molecule type" value="Genomic_DNA"/>
</dbReference>
<evidence type="ECO:0000313" key="2">
    <source>
        <dbReference type="EMBL" id="KGH47286.1"/>
    </source>
</evidence>
<keyword evidence="3" id="KW-1185">Reference proteome</keyword>
<dbReference type="SUPFAM" id="SSF47413">
    <property type="entry name" value="lambda repressor-like DNA-binding domains"/>
    <property type="match status" value="1"/>
</dbReference>
<dbReference type="Gene3D" id="3.30.450.180">
    <property type="match status" value="1"/>
</dbReference>
<proteinExistence type="predicted"/>
<dbReference type="OrthoDB" id="2959414at2"/>
<dbReference type="GO" id="GO:0003677">
    <property type="term" value="F:DNA binding"/>
    <property type="evidence" value="ECO:0007669"/>
    <property type="project" value="InterPro"/>
</dbReference>
<reference evidence="2 3" key="1">
    <citation type="submission" date="2014-07" db="EMBL/GenBank/DDBJ databases">
        <title>Biosystematic studies on Modestobacter strains isolated from extreme hyper-arid desert soil and from historic building.</title>
        <authorList>
            <person name="Bukarasam K."/>
            <person name="Bull A."/>
            <person name="Girard G."/>
            <person name="van Wezel G."/>
            <person name="Goodfellow M."/>
        </authorList>
    </citation>
    <scope>NUCLEOTIDE SEQUENCE [LARGE SCALE GENOMIC DNA]</scope>
    <source>
        <strain evidence="2 3">KNN45-2b</strain>
    </source>
</reference>